<dbReference type="Proteomes" id="UP000030669">
    <property type="component" value="Unassembled WGS sequence"/>
</dbReference>
<dbReference type="OMA" id="HSCGHES"/>
<proteinExistence type="predicted"/>
<keyword evidence="2" id="KW-1185">Reference proteome</keyword>
<dbReference type="EMBL" id="KB469300">
    <property type="protein sequence ID" value="EPQ56607.1"/>
    <property type="molecule type" value="Genomic_DNA"/>
</dbReference>
<evidence type="ECO:0000313" key="1">
    <source>
        <dbReference type="EMBL" id="EPQ56607.1"/>
    </source>
</evidence>
<accession>S7QBA4</accession>
<reference evidence="1 2" key="1">
    <citation type="journal article" date="2012" name="Science">
        <title>The Paleozoic origin of enzymatic lignin decomposition reconstructed from 31 fungal genomes.</title>
        <authorList>
            <person name="Floudas D."/>
            <person name="Binder M."/>
            <person name="Riley R."/>
            <person name="Barry K."/>
            <person name="Blanchette R.A."/>
            <person name="Henrissat B."/>
            <person name="Martinez A.T."/>
            <person name="Otillar R."/>
            <person name="Spatafora J.W."/>
            <person name="Yadav J.S."/>
            <person name="Aerts A."/>
            <person name="Benoit I."/>
            <person name="Boyd A."/>
            <person name="Carlson A."/>
            <person name="Copeland A."/>
            <person name="Coutinho P.M."/>
            <person name="de Vries R.P."/>
            <person name="Ferreira P."/>
            <person name="Findley K."/>
            <person name="Foster B."/>
            <person name="Gaskell J."/>
            <person name="Glotzer D."/>
            <person name="Gorecki P."/>
            <person name="Heitman J."/>
            <person name="Hesse C."/>
            <person name="Hori C."/>
            <person name="Igarashi K."/>
            <person name="Jurgens J.A."/>
            <person name="Kallen N."/>
            <person name="Kersten P."/>
            <person name="Kohler A."/>
            <person name="Kuees U."/>
            <person name="Kumar T.K.A."/>
            <person name="Kuo A."/>
            <person name="LaButti K."/>
            <person name="Larrondo L.F."/>
            <person name="Lindquist E."/>
            <person name="Ling A."/>
            <person name="Lombard V."/>
            <person name="Lucas S."/>
            <person name="Lundell T."/>
            <person name="Martin R."/>
            <person name="McLaughlin D.J."/>
            <person name="Morgenstern I."/>
            <person name="Morin E."/>
            <person name="Murat C."/>
            <person name="Nagy L.G."/>
            <person name="Nolan M."/>
            <person name="Ohm R.A."/>
            <person name="Patyshakuliyeva A."/>
            <person name="Rokas A."/>
            <person name="Ruiz-Duenas F.J."/>
            <person name="Sabat G."/>
            <person name="Salamov A."/>
            <person name="Samejima M."/>
            <person name="Schmutz J."/>
            <person name="Slot J.C."/>
            <person name="St John F."/>
            <person name="Stenlid J."/>
            <person name="Sun H."/>
            <person name="Sun S."/>
            <person name="Syed K."/>
            <person name="Tsang A."/>
            <person name="Wiebenga A."/>
            <person name="Young D."/>
            <person name="Pisabarro A."/>
            <person name="Eastwood D.C."/>
            <person name="Martin F."/>
            <person name="Cullen D."/>
            <person name="Grigoriev I.V."/>
            <person name="Hibbett D.S."/>
        </authorList>
    </citation>
    <scope>NUCLEOTIDE SEQUENCE [LARGE SCALE GENOMIC DNA]</scope>
    <source>
        <strain evidence="1 2">ATCC 11539</strain>
    </source>
</reference>
<dbReference type="RefSeq" id="XP_007864772.1">
    <property type="nucleotide sequence ID" value="XM_007866581.1"/>
</dbReference>
<sequence>MCYKIIQYVEYRCSHQYPTREQIVDCNSRNCRLSSLHRSDAHDCPSICRQE</sequence>
<dbReference type="KEGG" id="gtr:GLOTRDRAFT_39420"/>
<dbReference type="GeneID" id="19305912"/>
<dbReference type="OrthoDB" id="3146759at2759"/>
<protein>
    <submittedName>
        <fullName evidence="1">Uncharacterized protein</fullName>
    </submittedName>
</protein>
<name>S7QBA4_GLOTA</name>
<dbReference type="AlphaFoldDB" id="S7QBA4"/>
<organism evidence="1 2">
    <name type="scientific">Gloeophyllum trabeum (strain ATCC 11539 / FP-39264 / Madison 617)</name>
    <name type="common">Brown rot fungus</name>
    <dbReference type="NCBI Taxonomy" id="670483"/>
    <lineage>
        <taxon>Eukaryota</taxon>
        <taxon>Fungi</taxon>
        <taxon>Dikarya</taxon>
        <taxon>Basidiomycota</taxon>
        <taxon>Agaricomycotina</taxon>
        <taxon>Agaricomycetes</taxon>
        <taxon>Gloeophyllales</taxon>
        <taxon>Gloeophyllaceae</taxon>
        <taxon>Gloeophyllum</taxon>
    </lineage>
</organism>
<evidence type="ECO:0000313" key="2">
    <source>
        <dbReference type="Proteomes" id="UP000030669"/>
    </source>
</evidence>
<gene>
    <name evidence="1" type="ORF">GLOTRDRAFT_39420</name>
</gene>
<dbReference type="HOGENOM" id="CLU_3050634_0_0_1"/>